<dbReference type="SUPFAM" id="SSF49303">
    <property type="entry name" value="beta-Galactosidase/glucuronidase domain"/>
    <property type="match status" value="1"/>
</dbReference>
<dbReference type="Gene3D" id="2.60.120.260">
    <property type="entry name" value="Galactose-binding domain-like"/>
    <property type="match status" value="1"/>
</dbReference>
<keyword evidence="10" id="KW-1185">Reference proteome</keyword>
<dbReference type="InterPro" id="IPR006101">
    <property type="entry name" value="Glyco_hydro_2"/>
</dbReference>
<dbReference type="InterPro" id="IPR036156">
    <property type="entry name" value="Beta-gal/glucu_dom_sf"/>
</dbReference>
<keyword evidence="3" id="KW-0326">Glycosidase</keyword>
<keyword evidence="2 9" id="KW-0378">Hydrolase</keyword>
<dbReference type="Pfam" id="PF02836">
    <property type="entry name" value="Glyco_hydro_2_C"/>
    <property type="match status" value="1"/>
</dbReference>
<dbReference type="InterPro" id="IPR021720">
    <property type="entry name" value="Malectin_dom"/>
</dbReference>
<accession>A0ABW3NPU3</accession>
<dbReference type="InterPro" id="IPR013783">
    <property type="entry name" value="Ig-like_fold"/>
</dbReference>
<dbReference type="Pfam" id="PF02837">
    <property type="entry name" value="Glyco_hydro_2_N"/>
    <property type="match status" value="1"/>
</dbReference>
<dbReference type="EMBL" id="JBHTLI010000001">
    <property type="protein sequence ID" value="MFD1094831.1"/>
    <property type="molecule type" value="Genomic_DNA"/>
</dbReference>
<evidence type="ECO:0000259" key="7">
    <source>
        <dbReference type="Pfam" id="PF02837"/>
    </source>
</evidence>
<protein>
    <submittedName>
        <fullName evidence="9">Glycoside hydrolase family 2 TIM barrel-domain containing protein</fullName>
    </submittedName>
</protein>
<dbReference type="SUPFAM" id="SSF49785">
    <property type="entry name" value="Galactose-binding domain-like"/>
    <property type="match status" value="1"/>
</dbReference>
<organism evidence="9 10">
    <name type="scientific">Salegentibacter chungangensis</name>
    <dbReference type="NCBI Taxonomy" id="1335724"/>
    <lineage>
        <taxon>Bacteria</taxon>
        <taxon>Pseudomonadati</taxon>
        <taxon>Bacteroidota</taxon>
        <taxon>Flavobacteriia</taxon>
        <taxon>Flavobacteriales</taxon>
        <taxon>Flavobacteriaceae</taxon>
        <taxon>Salegentibacter</taxon>
    </lineage>
</organism>
<dbReference type="Gene3D" id="2.60.40.10">
    <property type="entry name" value="Immunoglobulins"/>
    <property type="match status" value="1"/>
</dbReference>
<gene>
    <name evidence="9" type="ORF">ACFQ3Q_03635</name>
</gene>
<dbReference type="GO" id="GO:0016787">
    <property type="term" value="F:hydrolase activity"/>
    <property type="evidence" value="ECO:0007669"/>
    <property type="project" value="UniProtKB-KW"/>
</dbReference>
<dbReference type="InterPro" id="IPR006104">
    <property type="entry name" value="Glyco_hydro_2_N"/>
</dbReference>
<dbReference type="Proteomes" id="UP001597131">
    <property type="component" value="Unassembled WGS sequence"/>
</dbReference>
<comment type="similarity">
    <text evidence="1">Belongs to the glycosyl hydrolase 2 family.</text>
</comment>
<comment type="caution">
    <text evidence="9">The sequence shown here is derived from an EMBL/GenBank/DDBJ whole genome shotgun (WGS) entry which is preliminary data.</text>
</comment>
<dbReference type="PANTHER" id="PTHR42732:SF1">
    <property type="entry name" value="BETA-MANNOSIDASE"/>
    <property type="match status" value="1"/>
</dbReference>
<dbReference type="RefSeq" id="WP_380743009.1">
    <property type="nucleotide sequence ID" value="NZ_JBHTLI010000001.1"/>
</dbReference>
<evidence type="ECO:0000256" key="1">
    <source>
        <dbReference type="ARBA" id="ARBA00007401"/>
    </source>
</evidence>
<dbReference type="Gene3D" id="2.60.120.430">
    <property type="entry name" value="Galactose-binding lectin"/>
    <property type="match status" value="1"/>
</dbReference>
<sequence>MYRILVLFLFVTGQLLAQNTELNTWSFYSEKDSLSREVHIPHTWNAEDAFDDEPGYWRGKGVYTTTIDIRDTSKVYFLKFKGANQVAEVFVNNEFVGQHYGGYTAFQFDISKKLKPGKNKIRVELDNAHDETVPPLDADFTFYGGMYRKVMLVEESKLHFAKNYGTDEVRIDPFLNENSGARLKITAKVENPEKEKFSLKISLTNPDGEEIYFGEKKSESAYKLEIPVKAPRLWSPEDPNLYSVKLELIDREGKIKDIYEHKTGFRKFEATAGGFKLNGKPLKLLGVNRHQDWEGLGNAVPIEKQLQDMTKIKEIGANFLRLAHYPQAEEIYKAADSLGLILWSEAPVVNKVPATADYEAYKEHSVEMQKEHIAQNYNHPSFVFIGYMNEIFIRMVFDEDDEQKRTAIIDHTLKLAKTLEELTRRMAPNHITVMAIHGNQIYNRTGITEIPMVLGWNLYYGWYEGEIEDLGGFLDKEQEKFPNRPLIISEYGVGADVRLHSDTPEKFDFTEEYQLTYHQGYLEQVLERDFVIGMTAWNFADFGSEFRGDTKPHVNQKGLVNYDRSPKNIWYWYKAVLRPEEKFSRFYRDLPAHISNSPEKKFRVISNQEVILELNGRQIAEAKPENGIITKTVKLQQGENVLKVYNEDGVLQDSLKLFWRRPDLTDTESLSINFGANFSYMAEDGEIWIPAEAAGILETGGETKKVKSSTNIRDTADEPLYQTGITGVKSLKFQLPEGSYRLKLLFANLGKDKTLAYELSKEGKKNDTYLGKFQLSVNGKEISVVKMEKFHKTEQTIFLEAEGLLEIKAVGNQTFSINAIRLESTGE</sequence>
<feature type="domain" description="Glycoside hydrolase family 2 catalytic" evidence="6">
    <location>
        <begin position="272"/>
        <end position="576"/>
    </location>
</feature>
<evidence type="ECO:0000259" key="5">
    <source>
        <dbReference type="Pfam" id="PF00703"/>
    </source>
</evidence>
<evidence type="ECO:0000313" key="9">
    <source>
        <dbReference type="EMBL" id="MFD1094831.1"/>
    </source>
</evidence>
<keyword evidence="4" id="KW-0732">Signal</keyword>
<evidence type="ECO:0000256" key="2">
    <source>
        <dbReference type="ARBA" id="ARBA00022801"/>
    </source>
</evidence>
<feature type="domain" description="Glycoside hydrolase family 2 immunoglobulin-like beta-sandwich" evidence="5">
    <location>
        <begin position="169"/>
        <end position="266"/>
    </location>
</feature>
<dbReference type="Pfam" id="PF11721">
    <property type="entry name" value="Malectin"/>
    <property type="match status" value="1"/>
</dbReference>
<feature type="signal peptide" evidence="4">
    <location>
        <begin position="1"/>
        <end position="17"/>
    </location>
</feature>
<dbReference type="SUPFAM" id="SSF51445">
    <property type="entry name" value="(Trans)glycosidases"/>
    <property type="match status" value="1"/>
</dbReference>
<dbReference type="InterPro" id="IPR006103">
    <property type="entry name" value="Glyco_hydro_2_cat"/>
</dbReference>
<evidence type="ECO:0000259" key="6">
    <source>
        <dbReference type="Pfam" id="PF02836"/>
    </source>
</evidence>
<dbReference type="PANTHER" id="PTHR42732">
    <property type="entry name" value="BETA-GALACTOSIDASE"/>
    <property type="match status" value="1"/>
</dbReference>
<dbReference type="InterPro" id="IPR051913">
    <property type="entry name" value="GH2_Domain-Containing"/>
</dbReference>
<feature type="chain" id="PRO_5046361355" evidence="4">
    <location>
        <begin position="18"/>
        <end position="827"/>
    </location>
</feature>
<feature type="domain" description="Glycosyl hydrolases family 2 sugar binding" evidence="7">
    <location>
        <begin position="58"/>
        <end position="154"/>
    </location>
</feature>
<dbReference type="Pfam" id="PF00703">
    <property type="entry name" value="Glyco_hydro_2"/>
    <property type="match status" value="1"/>
</dbReference>
<evidence type="ECO:0000256" key="3">
    <source>
        <dbReference type="ARBA" id="ARBA00023295"/>
    </source>
</evidence>
<reference evidence="10" key="1">
    <citation type="journal article" date="2019" name="Int. J. Syst. Evol. Microbiol.">
        <title>The Global Catalogue of Microorganisms (GCM) 10K type strain sequencing project: providing services to taxonomists for standard genome sequencing and annotation.</title>
        <authorList>
            <consortium name="The Broad Institute Genomics Platform"/>
            <consortium name="The Broad Institute Genome Sequencing Center for Infectious Disease"/>
            <person name="Wu L."/>
            <person name="Ma J."/>
        </authorList>
    </citation>
    <scope>NUCLEOTIDE SEQUENCE [LARGE SCALE GENOMIC DNA]</scope>
    <source>
        <strain evidence="10">CCUG 64793</strain>
    </source>
</reference>
<dbReference type="InterPro" id="IPR008979">
    <property type="entry name" value="Galactose-bd-like_sf"/>
</dbReference>
<evidence type="ECO:0000313" key="10">
    <source>
        <dbReference type="Proteomes" id="UP001597131"/>
    </source>
</evidence>
<evidence type="ECO:0000259" key="8">
    <source>
        <dbReference type="Pfam" id="PF11721"/>
    </source>
</evidence>
<dbReference type="InterPro" id="IPR006102">
    <property type="entry name" value="Ig-like_GH2"/>
</dbReference>
<dbReference type="PRINTS" id="PR00132">
    <property type="entry name" value="GLHYDRLASE2"/>
</dbReference>
<name>A0ABW3NPU3_9FLAO</name>
<evidence type="ECO:0000256" key="4">
    <source>
        <dbReference type="SAM" id="SignalP"/>
    </source>
</evidence>
<proteinExistence type="inferred from homology"/>
<dbReference type="InterPro" id="IPR017853">
    <property type="entry name" value="GH"/>
</dbReference>
<dbReference type="Gene3D" id="3.20.20.80">
    <property type="entry name" value="Glycosidases"/>
    <property type="match status" value="1"/>
</dbReference>
<feature type="domain" description="Malectin" evidence="8">
    <location>
        <begin position="704"/>
        <end position="752"/>
    </location>
</feature>